<dbReference type="OrthoDB" id="366065at2759"/>
<comment type="caution">
    <text evidence="1">The sequence shown here is derived from an EMBL/GenBank/DDBJ whole genome shotgun (WGS) entry which is preliminary data.</text>
</comment>
<evidence type="ECO:0000313" key="2">
    <source>
        <dbReference type="Proteomes" id="UP000236319"/>
    </source>
</evidence>
<evidence type="ECO:0000313" key="1">
    <source>
        <dbReference type="EMBL" id="GBE61106.1"/>
    </source>
</evidence>
<sequence length="499" mass="56027">MPPQPPTIEPAAQLSHTLTKQPTTMMLDYSNIADITHVTGEDIKTEPNKFPTAEAEEDLTMKVSLASQLQGHPVSTSLQSAQVHSQKVREANELWEIFKKERNERRDEKVKKIMSERENEKKEAEDIFRQKKESGQKLHYADAVNYKNQLIKNLRGGDVYISRPEPTGDTKQDHLDHQIQRVHHEDRSVNDITLHYDPPPLPAAEPLDPIGPFTPADVAFNFQPVEDPQLLPTTDFDPDFIKPQTVGMCPVPWLTQKPTHDSTDIPETELFPAEAPRTVRDMLVWMAGLHNPKHQETLEKCIHNAFKRDDVPFSPTLPVNGAHIRPKHVIDILQLAATFAASVLNAIAPKWRMAVSSVTSTPKDSDQSKDPDCCALLCHLRDYAYASHHQLEFLKSQCSRLSKHGGWQDCQYGHDVSSPKSPLQAFLTDAPASKFKTHPFDPCNICRKSRVNMGFKDEDLPATHETGKHLHTVLSPVCGGGLRLQARLTTLSCTSKVGH</sequence>
<accession>A0A2H6KDP0</accession>
<protein>
    <submittedName>
        <fullName evidence="1">Ribosome-binding protein 1, putative</fullName>
    </submittedName>
</protein>
<dbReference type="EMBL" id="BDSA01000002">
    <property type="protein sequence ID" value="GBE61106.1"/>
    <property type="molecule type" value="Genomic_DNA"/>
</dbReference>
<dbReference type="Proteomes" id="UP000236319">
    <property type="component" value="Unassembled WGS sequence"/>
</dbReference>
<name>A0A2H6KDP0_9APIC</name>
<keyword evidence="2" id="KW-1185">Reference proteome</keyword>
<dbReference type="AlphaFoldDB" id="A0A2H6KDP0"/>
<proteinExistence type="predicted"/>
<gene>
    <name evidence="1" type="ORF">BOVATA_025990</name>
</gene>
<organism evidence="1 2">
    <name type="scientific">Babesia ovata</name>
    <dbReference type="NCBI Taxonomy" id="189622"/>
    <lineage>
        <taxon>Eukaryota</taxon>
        <taxon>Sar</taxon>
        <taxon>Alveolata</taxon>
        <taxon>Apicomplexa</taxon>
        <taxon>Aconoidasida</taxon>
        <taxon>Piroplasmida</taxon>
        <taxon>Babesiidae</taxon>
        <taxon>Babesia</taxon>
    </lineage>
</organism>
<reference evidence="1 2" key="1">
    <citation type="journal article" date="2017" name="BMC Genomics">
        <title>Whole-genome assembly of Babesia ovata and comparative genomics between closely related pathogens.</title>
        <authorList>
            <person name="Yamagishi J."/>
            <person name="Asada M."/>
            <person name="Hakimi H."/>
            <person name="Tanaka T.Q."/>
            <person name="Sugimoto C."/>
            <person name="Kawazu S."/>
        </authorList>
    </citation>
    <scope>NUCLEOTIDE SEQUENCE [LARGE SCALE GENOMIC DNA]</scope>
    <source>
        <strain evidence="1 2">Miyake</strain>
    </source>
</reference>
<dbReference type="VEuPathDB" id="PiroplasmaDB:BOVATA_025990"/>
<dbReference type="GeneID" id="39874876"/>
<dbReference type="RefSeq" id="XP_028867349.1">
    <property type="nucleotide sequence ID" value="XM_029011516.1"/>
</dbReference>